<evidence type="ECO:0000313" key="2">
    <source>
        <dbReference type="EMBL" id="VDP20803.1"/>
    </source>
</evidence>
<keyword evidence="1" id="KW-1133">Transmembrane helix</keyword>
<protein>
    <submittedName>
        <fullName evidence="4">DUF4753 domain-containing protein</fullName>
    </submittedName>
</protein>
<reference evidence="2 3" key="2">
    <citation type="submission" date="2018-11" db="EMBL/GenBank/DDBJ databases">
        <authorList>
            <consortium name="Pathogen Informatics"/>
        </authorList>
    </citation>
    <scope>NUCLEOTIDE SEQUENCE [LARGE SCALE GENOMIC DNA]</scope>
</reference>
<evidence type="ECO:0000313" key="4">
    <source>
        <dbReference type="WBParaSite" id="OFLC_0001521101-mRNA-1"/>
    </source>
</evidence>
<organism evidence="4">
    <name type="scientific">Onchocerca flexuosa</name>
    <dbReference type="NCBI Taxonomy" id="387005"/>
    <lineage>
        <taxon>Eukaryota</taxon>
        <taxon>Metazoa</taxon>
        <taxon>Ecdysozoa</taxon>
        <taxon>Nematoda</taxon>
        <taxon>Chromadorea</taxon>
        <taxon>Rhabditida</taxon>
        <taxon>Spirurina</taxon>
        <taxon>Spiruromorpha</taxon>
        <taxon>Filarioidea</taxon>
        <taxon>Onchocercidae</taxon>
        <taxon>Onchocerca</taxon>
    </lineage>
</organism>
<reference evidence="4" key="1">
    <citation type="submission" date="2016-06" db="UniProtKB">
        <authorList>
            <consortium name="WormBaseParasite"/>
        </authorList>
    </citation>
    <scope>IDENTIFICATION</scope>
</reference>
<accession>A0A183I638</accession>
<name>A0A183I638_9BILA</name>
<feature type="transmembrane region" description="Helical" evidence="1">
    <location>
        <begin position="21"/>
        <end position="39"/>
    </location>
</feature>
<dbReference type="EMBL" id="UZAJ01041751">
    <property type="protein sequence ID" value="VDP20803.1"/>
    <property type="molecule type" value="Genomic_DNA"/>
</dbReference>
<dbReference type="WBParaSite" id="OFLC_0001521101-mRNA-1">
    <property type="protein sequence ID" value="OFLC_0001521101-mRNA-1"/>
    <property type="gene ID" value="OFLC_0001521101"/>
</dbReference>
<dbReference type="Proteomes" id="UP000267606">
    <property type="component" value="Unassembled WGS sequence"/>
</dbReference>
<sequence length="57" mass="6847">MKRRKDSGNIAMGRNALVRTLKTLFATFYYYALGLFNYMTYTFHKQYRNVCFTLFIS</sequence>
<keyword evidence="3" id="KW-1185">Reference proteome</keyword>
<gene>
    <name evidence="2" type="ORF">OFLC_LOCUS15200</name>
</gene>
<proteinExistence type="predicted"/>
<keyword evidence="1" id="KW-0812">Transmembrane</keyword>
<dbReference type="STRING" id="387005.A0A183I638"/>
<dbReference type="AlphaFoldDB" id="A0A183I638"/>
<evidence type="ECO:0000256" key="1">
    <source>
        <dbReference type="SAM" id="Phobius"/>
    </source>
</evidence>
<keyword evidence="1" id="KW-0472">Membrane</keyword>
<evidence type="ECO:0000313" key="3">
    <source>
        <dbReference type="Proteomes" id="UP000267606"/>
    </source>
</evidence>